<dbReference type="Pfam" id="PF01182">
    <property type="entry name" value="Glucosamine_iso"/>
    <property type="match status" value="1"/>
</dbReference>
<dbReference type="GO" id="GO:0005975">
    <property type="term" value="P:carbohydrate metabolic process"/>
    <property type="evidence" value="ECO:0007669"/>
    <property type="project" value="InterPro"/>
</dbReference>
<reference evidence="2 3" key="1">
    <citation type="journal article" date="2015" name="Nature">
        <title>rRNA introns, odd ribosomes, and small enigmatic genomes across a large radiation of phyla.</title>
        <authorList>
            <person name="Brown C.T."/>
            <person name="Hug L.A."/>
            <person name="Thomas B.C."/>
            <person name="Sharon I."/>
            <person name="Castelle C.J."/>
            <person name="Singh A."/>
            <person name="Wilkins M.J."/>
            <person name="Williams K.H."/>
            <person name="Banfield J.F."/>
        </authorList>
    </citation>
    <scope>NUCLEOTIDE SEQUENCE [LARGE SCALE GENOMIC DNA]</scope>
</reference>
<evidence type="ECO:0000259" key="1">
    <source>
        <dbReference type="Pfam" id="PF01182"/>
    </source>
</evidence>
<accession>A0A0G1CHE4</accession>
<dbReference type="Proteomes" id="UP000034543">
    <property type="component" value="Unassembled WGS sequence"/>
</dbReference>
<dbReference type="SUPFAM" id="SSF100950">
    <property type="entry name" value="NagB/RpiA/CoA transferase-like"/>
    <property type="match status" value="1"/>
</dbReference>
<dbReference type="STRING" id="1618436.UV59_C0009G0007"/>
<feature type="domain" description="Glucosamine/galactosamine-6-phosphate isomerase" evidence="1">
    <location>
        <begin position="7"/>
        <end position="230"/>
    </location>
</feature>
<name>A0A0G1CHE4_9BACT</name>
<protein>
    <submittedName>
        <fullName evidence="2">6-phosphogluconolactonase</fullName>
    </submittedName>
</protein>
<proteinExistence type="predicted"/>
<evidence type="ECO:0000313" key="3">
    <source>
        <dbReference type="Proteomes" id="UP000034543"/>
    </source>
</evidence>
<dbReference type="InterPro" id="IPR037171">
    <property type="entry name" value="NagB/RpiA_transferase-like"/>
</dbReference>
<gene>
    <name evidence="2" type="ORF">UV59_C0009G0007</name>
</gene>
<evidence type="ECO:0000313" key="2">
    <source>
        <dbReference type="EMBL" id="KKS85205.1"/>
    </source>
</evidence>
<dbReference type="AlphaFoldDB" id="A0A0G1CHE4"/>
<dbReference type="Gene3D" id="3.40.50.1360">
    <property type="match status" value="1"/>
</dbReference>
<sequence>MTFHHHSSETIAQHAAQFIIQELRIYLASGKSLLLLSGGSVGKQVVPVLARLLLEIPQELVANLTLGLVDERFGLPRHGDSNMLVIKKSGLVEIIARNGGVVAWPLNADLLTIETTVKAYNSQITRLFNSCKGRILGVFGIGADGHTAGIKPLAEISYKQLFVSSPALVVGYRAEDYERITLTPVGISKITTAVIYATGEQKQAVLEKLVGQTEFNEHEFPSGVFKQHQNVHVFTDKLV</sequence>
<organism evidence="2 3">
    <name type="scientific">Candidatus Gottesmanbacteria bacterium GW2011_GWA1_43_11</name>
    <dbReference type="NCBI Taxonomy" id="1618436"/>
    <lineage>
        <taxon>Bacteria</taxon>
        <taxon>Candidatus Gottesmaniibacteriota</taxon>
    </lineage>
</organism>
<dbReference type="InterPro" id="IPR006148">
    <property type="entry name" value="Glc/Gal-6P_isomerase"/>
</dbReference>
<comment type="caution">
    <text evidence="2">The sequence shown here is derived from an EMBL/GenBank/DDBJ whole genome shotgun (WGS) entry which is preliminary data.</text>
</comment>
<dbReference type="EMBL" id="LCFB01000009">
    <property type="protein sequence ID" value="KKS85205.1"/>
    <property type="molecule type" value="Genomic_DNA"/>
</dbReference>